<feature type="domain" description="NADP-dependent oxidoreductase" evidence="1">
    <location>
        <begin position="13"/>
        <end position="255"/>
    </location>
</feature>
<dbReference type="EMBL" id="UINC01156451">
    <property type="protein sequence ID" value="SVD52876.1"/>
    <property type="molecule type" value="Genomic_DNA"/>
</dbReference>
<reference evidence="2" key="1">
    <citation type="submission" date="2018-05" db="EMBL/GenBank/DDBJ databases">
        <authorList>
            <person name="Lanie J.A."/>
            <person name="Ng W.-L."/>
            <person name="Kazmierczak K.M."/>
            <person name="Andrzejewski T.M."/>
            <person name="Davidsen T.M."/>
            <person name="Wayne K.J."/>
            <person name="Tettelin H."/>
            <person name="Glass J.I."/>
            <person name="Rusch D."/>
            <person name="Podicherti R."/>
            <person name="Tsui H.-C.T."/>
            <person name="Winkler M.E."/>
        </authorList>
    </citation>
    <scope>NUCLEOTIDE SEQUENCE</scope>
</reference>
<feature type="non-terminal residue" evidence="2">
    <location>
        <position position="280"/>
    </location>
</feature>
<organism evidence="2">
    <name type="scientific">marine metagenome</name>
    <dbReference type="NCBI Taxonomy" id="408172"/>
    <lineage>
        <taxon>unclassified sequences</taxon>
        <taxon>metagenomes</taxon>
        <taxon>ecological metagenomes</taxon>
    </lineage>
</organism>
<sequence length="280" mass="31763">QFGLNYGISNNNGLVNINQTKLILSQAFKSNINTLDTAAVYGVSERILGEIGINNFNVLTKLPPVPENQENIRKWAIDSIYSSMKKLNVSSIYALLLHNSVDILGEKGKVLNEVLQEFKHKGSIEKIGASIYDTAELDDIENSDIHFDIIQAPFNVFDRRLELSGWLSRLGNSDTEVHIRSIFLQGLLLLSSEARPKYFAKWEGHFKLWDDWLEDNDISSLKACLNFVKSYSNVDKIIVGVTNVKQLLEIISIFEDNDNKITPEFLISNDQLLINPTNWF</sequence>
<dbReference type="InterPro" id="IPR053135">
    <property type="entry name" value="AKR2_Oxidoreductase"/>
</dbReference>
<evidence type="ECO:0000259" key="1">
    <source>
        <dbReference type="Pfam" id="PF00248"/>
    </source>
</evidence>
<dbReference type="SUPFAM" id="SSF51430">
    <property type="entry name" value="NAD(P)-linked oxidoreductase"/>
    <property type="match status" value="1"/>
</dbReference>
<dbReference type="Pfam" id="PF00248">
    <property type="entry name" value="Aldo_ket_red"/>
    <property type="match status" value="1"/>
</dbReference>
<accession>A0A382W211</accession>
<proteinExistence type="predicted"/>
<dbReference type="InterPro" id="IPR023210">
    <property type="entry name" value="NADP_OxRdtase_dom"/>
</dbReference>
<gene>
    <name evidence="2" type="ORF">METZ01_LOCUS405730</name>
</gene>
<feature type="non-terminal residue" evidence="2">
    <location>
        <position position="1"/>
    </location>
</feature>
<name>A0A382W211_9ZZZZ</name>
<evidence type="ECO:0000313" key="2">
    <source>
        <dbReference type="EMBL" id="SVD52876.1"/>
    </source>
</evidence>
<dbReference type="InterPro" id="IPR036812">
    <property type="entry name" value="NAD(P)_OxRdtase_dom_sf"/>
</dbReference>
<dbReference type="Gene3D" id="3.20.20.100">
    <property type="entry name" value="NADP-dependent oxidoreductase domain"/>
    <property type="match status" value="1"/>
</dbReference>
<dbReference type="PANTHER" id="PTHR43312:SF1">
    <property type="entry name" value="NADP-DEPENDENT OXIDOREDUCTASE DOMAIN-CONTAINING PROTEIN"/>
    <property type="match status" value="1"/>
</dbReference>
<protein>
    <recommendedName>
        <fullName evidence="1">NADP-dependent oxidoreductase domain-containing protein</fullName>
    </recommendedName>
</protein>
<dbReference type="CDD" id="cd19097">
    <property type="entry name" value="AKR_unchar"/>
    <property type="match status" value="1"/>
</dbReference>
<dbReference type="PANTHER" id="PTHR43312">
    <property type="entry name" value="D-THREO-ALDOSE 1-DEHYDROGENASE"/>
    <property type="match status" value="1"/>
</dbReference>
<dbReference type="AlphaFoldDB" id="A0A382W211"/>